<dbReference type="AlphaFoldDB" id="A0A0R2LVM6"/>
<feature type="transmembrane region" description="Helical" evidence="1">
    <location>
        <begin position="290"/>
        <end position="309"/>
    </location>
</feature>
<protein>
    <recommendedName>
        <fullName evidence="4">PrsW family intramembrane metalloprotease</fullName>
    </recommendedName>
</protein>
<feature type="transmembrane region" description="Helical" evidence="1">
    <location>
        <begin position="72"/>
        <end position="94"/>
    </location>
</feature>
<accession>A0A0R2LVM6</accession>
<dbReference type="PANTHER" id="PTHR36844">
    <property type="entry name" value="PROTEASE PRSW"/>
    <property type="match status" value="1"/>
</dbReference>
<dbReference type="STRING" id="616990.IV54_GL001794"/>
<proteinExistence type="predicted"/>
<comment type="caution">
    <text evidence="2">The sequence shown here is derived from an EMBL/GenBank/DDBJ whole genome shotgun (WGS) entry which is preliminary data.</text>
</comment>
<feature type="transmembrane region" description="Helical" evidence="1">
    <location>
        <begin position="136"/>
        <end position="155"/>
    </location>
</feature>
<dbReference type="PANTHER" id="PTHR36844:SF1">
    <property type="entry name" value="PROTEASE PRSW"/>
    <property type="match status" value="1"/>
</dbReference>
<dbReference type="EMBL" id="JQCA01000048">
    <property type="protein sequence ID" value="KRO03947.1"/>
    <property type="molecule type" value="Genomic_DNA"/>
</dbReference>
<dbReference type="GO" id="GO:0008233">
    <property type="term" value="F:peptidase activity"/>
    <property type="evidence" value="ECO:0007669"/>
    <property type="project" value="InterPro"/>
</dbReference>
<evidence type="ECO:0000256" key="1">
    <source>
        <dbReference type="SAM" id="Phobius"/>
    </source>
</evidence>
<name>A0A0R2LVM6_9LACO</name>
<dbReference type="InterPro" id="IPR026898">
    <property type="entry name" value="PrsW"/>
</dbReference>
<dbReference type="PATRIC" id="fig|616990.3.peg.1904"/>
<evidence type="ECO:0000313" key="2">
    <source>
        <dbReference type="EMBL" id="KRO03947.1"/>
    </source>
</evidence>
<dbReference type="Pfam" id="PF13367">
    <property type="entry name" value="PrsW-protease"/>
    <property type="match status" value="1"/>
</dbReference>
<organism evidence="2 3">
    <name type="scientific">Levilactobacillus paucivorans</name>
    <dbReference type="NCBI Taxonomy" id="616990"/>
    <lineage>
        <taxon>Bacteria</taxon>
        <taxon>Bacillati</taxon>
        <taxon>Bacillota</taxon>
        <taxon>Bacilli</taxon>
        <taxon>Lactobacillales</taxon>
        <taxon>Lactobacillaceae</taxon>
        <taxon>Levilactobacillus</taxon>
    </lineage>
</organism>
<keyword evidence="1" id="KW-1133">Transmembrane helix</keyword>
<keyword evidence="1" id="KW-0812">Transmembrane</keyword>
<keyword evidence="3" id="KW-1185">Reference proteome</keyword>
<evidence type="ECO:0000313" key="3">
    <source>
        <dbReference type="Proteomes" id="UP000051906"/>
    </source>
</evidence>
<feature type="transmembrane region" description="Helical" evidence="1">
    <location>
        <begin position="264"/>
        <end position="284"/>
    </location>
</feature>
<sequence>MSSSPNLLDSATAQLNSWTGQRRKVPIQLGSMFSQVFKTHTEAEAETLFIGGTEKTTPTLATVSDSPVQPWLFTRVLTVFGLTIAILAGSLFIFNGEKMYNGLIFMSALAVPFSLLIMFFEINTFRNISIFKVTKIFMVGGVASVLTTMGLYQFVNIQNMTIVAAILVAIIEETGKLVIIAYYVKRTQARFILNGLLIGAAIGAGFAAFETAGYAQDYGLWVLLLRAIDSLGTHTMWGAISGAALVMVKGAHPLAANTFQDGRFVRFFALAVSLHALWDMPLPLPSLLKSGILIAVAWVIVLVLINAGLREIRELREGKLT</sequence>
<feature type="transmembrane region" description="Helical" evidence="1">
    <location>
        <begin position="235"/>
        <end position="252"/>
    </location>
</feature>
<gene>
    <name evidence="2" type="ORF">IV54_GL001794</name>
</gene>
<evidence type="ECO:0008006" key="4">
    <source>
        <dbReference type="Google" id="ProtNLM"/>
    </source>
</evidence>
<dbReference type="Proteomes" id="UP000051906">
    <property type="component" value="Unassembled WGS sequence"/>
</dbReference>
<feature type="transmembrane region" description="Helical" evidence="1">
    <location>
        <begin position="161"/>
        <end position="184"/>
    </location>
</feature>
<reference evidence="2 3" key="1">
    <citation type="journal article" date="2015" name="Genome Announc.">
        <title>Expanding the biotechnology potential of lactobacilli through comparative genomics of 213 strains and associated genera.</title>
        <authorList>
            <person name="Sun Z."/>
            <person name="Harris H.M."/>
            <person name="McCann A."/>
            <person name="Guo C."/>
            <person name="Argimon S."/>
            <person name="Zhang W."/>
            <person name="Yang X."/>
            <person name="Jeffery I.B."/>
            <person name="Cooney J.C."/>
            <person name="Kagawa T.F."/>
            <person name="Liu W."/>
            <person name="Song Y."/>
            <person name="Salvetti E."/>
            <person name="Wrobel A."/>
            <person name="Rasinkangas P."/>
            <person name="Parkhill J."/>
            <person name="Rea M.C."/>
            <person name="O'Sullivan O."/>
            <person name="Ritari J."/>
            <person name="Douillard F.P."/>
            <person name="Paul Ross R."/>
            <person name="Yang R."/>
            <person name="Briner A.E."/>
            <person name="Felis G.E."/>
            <person name="de Vos W.M."/>
            <person name="Barrangou R."/>
            <person name="Klaenhammer T.R."/>
            <person name="Caufield P.W."/>
            <person name="Cui Y."/>
            <person name="Zhang H."/>
            <person name="O'Toole P.W."/>
        </authorList>
    </citation>
    <scope>NUCLEOTIDE SEQUENCE [LARGE SCALE GENOMIC DNA]</scope>
    <source>
        <strain evidence="2 3">DSM 22467</strain>
    </source>
</reference>
<feature type="transmembrane region" description="Helical" evidence="1">
    <location>
        <begin position="100"/>
        <end position="124"/>
    </location>
</feature>
<feature type="transmembrane region" description="Helical" evidence="1">
    <location>
        <begin position="191"/>
        <end position="215"/>
    </location>
</feature>
<keyword evidence="1" id="KW-0472">Membrane</keyword>